<gene>
    <name evidence="1" type="ORF">IMCC12053_1631</name>
</gene>
<evidence type="ECO:0000313" key="1">
    <source>
        <dbReference type="EMBL" id="ALI55578.1"/>
    </source>
</evidence>
<dbReference type="KEGG" id="cmar:IMCC12053_1631"/>
<accession>A0A0N9ZIM2</accession>
<reference evidence="1 2" key="1">
    <citation type="submission" date="2015-05" db="EMBL/GenBank/DDBJ databases">
        <authorList>
            <person name="Wang D.B."/>
            <person name="Wang M."/>
        </authorList>
    </citation>
    <scope>NUCLEOTIDE SEQUENCE [LARGE SCALE GENOMIC DNA]</scope>
    <source>
        <strain evidence="1 2">IMCC 12053</strain>
    </source>
</reference>
<evidence type="ECO:0000313" key="2">
    <source>
        <dbReference type="Proteomes" id="UP000064920"/>
    </source>
</evidence>
<dbReference type="PATRIC" id="fig|1397108.4.peg.1665"/>
<dbReference type="AlphaFoldDB" id="A0A0N9ZIM2"/>
<proteinExistence type="predicted"/>
<dbReference type="Proteomes" id="UP000064920">
    <property type="component" value="Chromosome"/>
</dbReference>
<dbReference type="STRING" id="1397108.IMCC12053_1631"/>
<keyword evidence="2" id="KW-1185">Reference proteome</keyword>
<organism evidence="1 2">
    <name type="scientific">Celeribacter marinus</name>
    <dbReference type="NCBI Taxonomy" id="1397108"/>
    <lineage>
        <taxon>Bacteria</taxon>
        <taxon>Pseudomonadati</taxon>
        <taxon>Pseudomonadota</taxon>
        <taxon>Alphaproteobacteria</taxon>
        <taxon>Rhodobacterales</taxon>
        <taxon>Roseobacteraceae</taxon>
        <taxon>Celeribacter</taxon>
    </lineage>
</organism>
<sequence length="40" mass="4370">MGRMFWGHVSKLESVIGYLGVEHVLAAFGRGLVPTLAKEL</sequence>
<protein>
    <submittedName>
        <fullName evidence="1">Uncharacterized protein</fullName>
    </submittedName>
</protein>
<dbReference type="EMBL" id="CP012023">
    <property type="protein sequence ID" value="ALI55578.1"/>
    <property type="molecule type" value="Genomic_DNA"/>
</dbReference>
<name>A0A0N9ZIM2_9RHOB</name>